<dbReference type="InterPro" id="IPR036163">
    <property type="entry name" value="HMA_dom_sf"/>
</dbReference>
<evidence type="ECO:0000313" key="1">
    <source>
        <dbReference type="EMBL" id="KAL1558199.1"/>
    </source>
</evidence>
<dbReference type="SUPFAM" id="SSF55008">
    <property type="entry name" value="HMA, heavy metal-associated domain"/>
    <property type="match status" value="1"/>
</dbReference>
<dbReference type="Proteomes" id="UP001567538">
    <property type="component" value="Unassembled WGS sequence"/>
</dbReference>
<sequence>MATENLSIMTLNVDLQCPRCYNKLRKILCDIPQVRDRVYDMNKNQVMITVACCNPEKIRDKLCSKGRKVIKSIIM</sequence>
<dbReference type="Gene3D" id="3.30.70.100">
    <property type="match status" value="1"/>
</dbReference>
<dbReference type="PANTHER" id="PTHR47005:SF5">
    <property type="entry name" value="HEAVY METAL TRANSPORT_DETOXIFICATION SUPERFAMILY PROTEIN"/>
    <property type="match status" value="1"/>
</dbReference>
<comment type="caution">
    <text evidence="1">The sequence shown here is derived from an EMBL/GenBank/DDBJ whole genome shotgun (WGS) entry which is preliminary data.</text>
</comment>
<evidence type="ECO:0000313" key="2">
    <source>
        <dbReference type="Proteomes" id="UP001567538"/>
    </source>
</evidence>
<keyword evidence="2" id="KW-1185">Reference proteome</keyword>
<dbReference type="AlphaFoldDB" id="A0ABD1HP10"/>
<accession>A0ABD1HP10</accession>
<organism evidence="1 2">
    <name type="scientific">Salvia divinorum</name>
    <name type="common">Maria pastora</name>
    <name type="synonym">Diviner's sage</name>
    <dbReference type="NCBI Taxonomy" id="28513"/>
    <lineage>
        <taxon>Eukaryota</taxon>
        <taxon>Viridiplantae</taxon>
        <taxon>Streptophyta</taxon>
        <taxon>Embryophyta</taxon>
        <taxon>Tracheophyta</taxon>
        <taxon>Spermatophyta</taxon>
        <taxon>Magnoliopsida</taxon>
        <taxon>eudicotyledons</taxon>
        <taxon>Gunneridae</taxon>
        <taxon>Pentapetalae</taxon>
        <taxon>asterids</taxon>
        <taxon>lamiids</taxon>
        <taxon>Lamiales</taxon>
        <taxon>Lamiaceae</taxon>
        <taxon>Nepetoideae</taxon>
        <taxon>Mentheae</taxon>
        <taxon>Salviinae</taxon>
        <taxon>Salvia</taxon>
        <taxon>Salvia subgen. Calosphace</taxon>
    </lineage>
</organism>
<proteinExistence type="predicted"/>
<gene>
    <name evidence="1" type="ORF">AAHA92_08694</name>
</gene>
<dbReference type="PANTHER" id="PTHR47005">
    <property type="entry name" value="HEAVY METAL TRANSPORT/DETOXIFICATION SUPERFAMILY PROTEIN"/>
    <property type="match status" value="1"/>
</dbReference>
<protein>
    <submittedName>
        <fullName evidence="1">Protein PYRICULARIA ORYZAE RESISTANCE 21-like</fullName>
    </submittedName>
</protein>
<reference evidence="1 2" key="1">
    <citation type="submission" date="2024-06" db="EMBL/GenBank/DDBJ databases">
        <title>A chromosome level genome sequence of Diviner's sage (Salvia divinorum).</title>
        <authorList>
            <person name="Ford S.A."/>
            <person name="Ro D.-K."/>
            <person name="Ness R.W."/>
            <person name="Phillips M.A."/>
        </authorList>
    </citation>
    <scope>NUCLEOTIDE SEQUENCE [LARGE SCALE GENOMIC DNA]</scope>
    <source>
        <strain evidence="1">SAF-2024a</strain>
        <tissue evidence="1">Leaf</tissue>
    </source>
</reference>
<dbReference type="EMBL" id="JBEAFC010000004">
    <property type="protein sequence ID" value="KAL1558199.1"/>
    <property type="molecule type" value="Genomic_DNA"/>
</dbReference>
<name>A0ABD1HP10_SALDI</name>